<accession>A0AAW0BGN5</accession>
<feature type="compositionally biased region" description="Low complexity" evidence="1">
    <location>
        <begin position="162"/>
        <end position="176"/>
    </location>
</feature>
<feature type="compositionally biased region" description="Basic residues" evidence="1">
    <location>
        <begin position="8"/>
        <end position="26"/>
    </location>
</feature>
<feature type="region of interest" description="Disordered" evidence="1">
    <location>
        <begin position="162"/>
        <end position="266"/>
    </location>
</feature>
<dbReference type="Proteomes" id="UP001383192">
    <property type="component" value="Unassembled WGS sequence"/>
</dbReference>
<name>A0AAW0BGN5_9AGAR</name>
<evidence type="ECO:0000256" key="1">
    <source>
        <dbReference type="SAM" id="MobiDB-lite"/>
    </source>
</evidence>
<feature type="compositionally biased region" description="Acidic residues" evidence="1">
    <location>
        <begin position="220"/>
        <end position="232"/>
    </location>
</feature>
<gene>
    <name evidence="2" type="ORF">VNI00_016041</name>
</gene>
<feature type="compositionally biased region" description="Acidic residues" evidence="1">
    <location>
        <begin position="296"/>
        <end position="330"/>
    </location>
</feature>
<feature type="compositionally biased region" description="Acidic residues" evidence="1">
    <location>
        <begin position="185"/>
        <end position="213"/>
    </location>
</feature>
<evidence type="ECO:0000313" key="3">
    <source>
        <dbReference type="Proteomes" id="UP001383192"/>
    </source>
</evidence>
<feature type="region of interest" description="Disordered" evidence="1">
    <location>
        <begin position="292"/>
        <end position="333"/>
    </location>
</feature>
<feature type="compositionally biased region" description="Acidic residues" evidence="1">
    <location>
        <begin position="240"/>
        <end position="260"/>
    </location>
</feature>
<proteinExistence type="predicted"/>
<feature type="region of interest" description="Disordered" evidence="1">
    <location>
        <begin position="1"/>
        <end position="34"/>
    </location>
</feature>
<keyword evidence="3" id="KW-1185">Reference proteome</keyword>
<organism evidence="2 3">
    <name type="scientific">Paramarasmius palmivorus</name>
    <dbReference type="NCBI Taxonomy" id="297713"/>
    <lineage>
        <taxon>Eukaryota</taxon>
        <taxon>Fungi</taxon>
        <taxon>Dikarya</taxon>
        <taxon>Basidiomycota</taxon>
        <taxon>Agaricomycotina</taxon>
        <taxon>Agaricomycetes</taxon>
        <taxon>Agaricomycetidae</taxon>
        <taxon>Agaricales</taxon>
        <taxon>Marasmiineae</taxon>
        <taxon>Marasmiaceae</taxon>
        <taxon>Paramarasmius</taxon>
    </lineage>
</organism>
<reference evidence="2 3" key="1">
    <citation type="submission" date="2024-01" db="EMBL/GenBank/DDBJ databases">
        <title>A draft genome for a cacao thread blight-causing isolate of Paramarasmius palmivorus.</title>
        <authorList>
            <person name="Baruah I.K."/>
            <person name="Bukari Y."/>
            <person name="Amoako-Attah I."/>
            <person name="Meinhardt L.W."/>
            <person name="Bailey B.A."/>
            <person name="Cohen S.P."/>
        </authorList>
    </citation>
    <scope>NUCLEOTIDE SEQUENCE [LARGE SCALE GENOMIC DNA]</scope>
    <source>
        <strain evidence="2 3">GH-12</strain>
    </source>
</reference>
<dbReference type="EMBL" id="JAYKXP010000115">
    <property type="protein sequence ID" value="KAK7025404.1"/>
    <property type="molecule type" value="Genomic_DNA"/>
</dbReference>
<protein>
    <submittedName>
        <fullName evidence="2">Uncharacterized protein</fullName>
    </submittedName>
</protein>
<comment type="caution">
    <text evidence="2">The sequence shown here is derived from an EMBL/GenBank/DDBJ whole genome shotgun (WGS) entry which is preliminary data.</text>
</comment>
<sequence>MDDLDKAQKKKKAAKHARATAKRRKQSGAIPLPGTGESTQLISWIWEAAGCLSGLSTAQALQDGLRVEYCKVYARVCRWHKVLLLQEEMQHCLASLVWEEKWWKERADIPGFTPAHSEGRSAYAHQRAAIKQRIAQRFTVKWNKTKAKAARPYIPLIPTTSTVAAHASSSKNAASSSKRKRDTLSDADDNDESDTDSTDSDYTDSGINDDDNDSSSAEESPTDDSGDEDEPQENLGNKQDEDEDKDEDKGEDESEEEELDITLSDRLMVMEGDDDNCKSRCDNCHLLLQKSYMPDPDLDEEEEEEEEDDLEGLDEEEPEEVPEPSPEDELLPLPESKLVPEFEPEVWAVPFTHPFSPRQAQ</sequence>
<dbReference type="AlphaFoldDB" id="A0AAW0BGN5"/>
<evidence type="ECO:0000313" key="2">
    <source>
        <dbReference type="EMBL" id="KAK7025404.1"/>
    </source>
</evidence>